<keyword evidence="2" id="KW-1185">Reference proteome</keyword>
<gene>
    <name evidence="1" type="ORF">DCAF_LOCUS25986</name>
</gene>
<evidence type="ECO:0000313" key="2">
    <source>
        <dbReference type="Proteomes" id="UP001314170"/>
    </source>
</evidence>
<comment type="caution">
    <text evidence="1">The sequence shown here is derived from an EMBL/GenBank/DDBJ whole genome shotgun (WGS) entry which is preliminary data.</text>
</comment>
<protein>
    <submittedName>
        <fullName evidence="1">Uncharacterized protein</fullName>
    </submittedName>
</protein>
<dbReference type="EMBL" id="CAWUPB010001196">
    <property type="protein sequence ID" value="CAK7355726.1"/>
    <property type="molecule type" value="Genomic_DNA"/>
</dbReference>
<name>A0AAV1SSJ2_9ROSI</name>
<sequence length="144" mass="15662">GLLFIITKKTLPTTINTLAPTSLSSMPHADWPTSSLAQAPFTPTFSHAKHTHSTPQTLIWPASPSRPHMPKAHYTHSNNPTHAELTTNSPDPLPHLNHRADQTLSLFAALTRANRRLATPHIHAVAPVSQPICRPSSPIPALTH</sequence>
<dbReference type="Proteomes" id="UP001314170">
    <property type="component" value="Unassembled WGS sequence"/>
</dbReference>
<dbReference type="AlphaFoldDB" id="A0AAV1SSJ2"/>
<reference evidence="1 2" key="1">
    <citation type="submission" date="2024-01" db="EMBL/GenBank/DDBJ databases">
        <authorList>
            <person name="Waweru B."/>
        </authorList>
    </citation>
    <scope>NUCLEOTIDE SEQUENCE [LARGE SCALE GENOMIC DNA]</scope>
</reference>
<organism evidence="1 2">
    <name type="scientific">Dovyalis caffra</name>
    <dbReference type="NCBI Taxonomy" id="77055"/>
    <lineage>
        <taxon>Eukaryota</taxon>
        <taxon>Viridiplantae</taxon>
        <taxon>Streptophyta</taxon>
        <taxon>Embryophyta</taxon>
        <taxon>Tracheophyta</taxon>
        <taxon>Spermatophyta</taxon>
        <taxon>Magnoliopsida</taxon>
        <taxon>eudicotyledons</taxon>
        <taxon>Gunneridae</taxon>
        <taxon>Pentapetalae</taxon>
        <taxon>rosids</taxon>
        <taxon>fabids</taxon>
        <taxon>Malpighiales</taxon>
        <taxon>Salicaceae</taxon>
        <taxon>Flacourtieae</taxon>
        <taxon>Dovyalis</taxon>
    </lineage>
</organism>
<feature type="non-terminal residue" evidence="1">
    <location>
        <position position="1"/>
    </location>
</feature>
<accession>A0AAV1SSJ2</accession>
<proteinExistence type="predicted"/>
<evidence type="ECO:0000313" key="1">
    <source>
        <dbReference type="EMBL" id="CAK7355726.1"/>
    </source>
</evidence>